<dbReference type="SUPFAM" id="SSF47413">
    <property type="entry name" value="lambda repressor-like DNA-binding domains"/>
    <property type="match status" value="1"/>
</dbReference>
<dbReference type="GO" id="GO:0003677">
    <property type="term" value="F:DNA binding"/>
    <property type="evidence" value="ECO:0007669"/>
    <property type="project" value="UniProtKB-KW"/>
</dbReference>
<dbReference type="Pfam" id="PF13560">
    <property type="entry name" value="HTH_31"/>
    <property type="match status" value="1"/>
</dbReference>
<evidence type="ECO:0000313" key="4">
    <source>
        <dbReference type="Proteomes" id="UP000824220"/>
    </source>
</evidence>
<reference evidence="3" key="1">
    <citation type="journal article" date="2021" name="PeerJ">
        <title>Extensive microbial diversity within the chicken gut microbiome revealed by metagenomics and culture.</title>
        <authorList>
            <person name="Gilroy R."/>
            <person name="Ravi A."/>
            <person name="Getino M."/>
            <person name="Pursley I."/>
            <person name="Horton D.L."/>
            <person name="Alikhan N.F."/>
            <person name="Baker D."/>
            <person name="Gharbi K."/>
            <person name="Hall N."/>
            <person name="Watson M."/>
            <person name="Adriaenssens E.M."/>
            <person name="Foster-Nyarko E."/>
            <person name="Jarju S."/>
            <person name="Secka A."/>
            <person name="Antonio M."/>
            <person name="Oren A."/>
            <person name="Chaudhuri R.R."/>
            <person name="La Ragione R."/>
            <person name="Hildebrand F."/>
            <person name="Pallen M.J."/>
        </authorList>
    </citation>
    <scope>NUCLEOTIDE SEQUENCE</scope>
    <source>
        <strain evidence="3">ChiHjej8B7-3636</strain>
    </source>
</reference>
<organism evidence="3 4">
    <name type="scientific">Candidatus Microbacterium stercoravium</name>
    <dbReference type="NCBI Taxonomy" id="2838697"/>
    <lineage>
        <taxon>Bacteria</taxon>
        <taxon>Bacillati</taxon>
        <taxon>Actinomycetota</taxon>
        <taxon>Actinomycetes</taxon>
        <taxon>Micrococcales</taxon>
        <taxon>Microbacteriaceae</taxon>
        <taxon>Microbacterium</taxon>
    </lineage>
</organism>
<name>A0A9D2KI75_9MICO</name>
<dbReference type="Proteomes" id="UP000824220">
    <property type="component" value="Unassembled WGS sequence"/>
</dbReference>
<dbReference type="AlphaFoldDB" id="A0A9D2KI75"/>
<dbReference type="InterPro" id="IPR001387">
    <property type="entry name" value="Cro/C1-type_HTH"/>
</dbReference>
<dbReference type="EMBL" id="DXAM01000053">
    <property type="protein sequence ID" value="HJA04008.1"/>
    <property type="molecule type" value="Genomic_DNA"/>
</dbReference>
<protein>
    <submittedName>
        <fullName evidence="3">Helix-turn-helix domain-containing protein</fullName>
    </submittedName>
</protein>
<dbReference type="GO" id="GO:0005829">
    <property type="term" value="C:cytosol"/>
    <property type="evidence" value="ECO:0007669"/>
    <property type="project" value="TreeGrafter"/>
</dbReference>
<dbReference type="PANTHER" id="PTHR46797:SF1">
    <property type="entry name" value="METHYLPHOSPHONATE SYNTHASE"/>
    <property type="match status" value="1"/>
</dbReference>
<evidence type="ECO:0000259" key="2">
    <source>
        <dbReference type="PROSITE" id="PS50943"/>
    </source>
</evidence>
<dbReference type="SMART" id="SM00530">
    <property type="entry name" value="HTH_XRE"/>
    <property type="match status" value="1"/>
</dbReference>
<proteinExistence type="predicted"/>
<comment type="caution">
    <text evidence="3">The sequence shown here is derived from an EMBL/GenBank/DDBJ whole genome shotgun (WGS) entry which is preliminary data.</text>
</comment>
<dbReference type="PROSITE" id="PS50943">
    <property type="entry name" value="HTH_CROC1"/>
    <property type="match status" value="1"/>
</dbReference>
<dbReference type="Gene3D" id="1.10.260.40">
    <property type="entry name" value="lambda repressor-like DNA-binding domains"/>
    <property type="match status" value="1"/>
</dbReference>
<dbReference type="GO" id="GO:0003700">
    <property type="term" value="F:DNA-binding transcription factor activity"/>
    <property type="evidence" value="ECO:0007669"/>
    <property type="project" value="TreeGrafter"/>
</dbReference>
<keyword evidence="1" id="KW-0238">DNA-binding</keyword>
<accession>A0A9D2KI75</accession>
<dbReference type="CDD" id="cd00093">
    <property type="entry name" value="HTH_XRE"/>
    <property type="match status" value="1"/>
</dbReference>
<evidence type="ECO:0000256" key="1">
    <source>
        <dbReference type="ARBA" id="ARBA00023125"/>
    </source>
</evidence>
<feature type="domain" description="HTH cro/C1-type" evidence="2">
    <location>
        <begin position="16"/>
        <end position="70"/>
    </location>
</feature>
<dbReference type="PANTHER" id="PTHR46797">
    <property type="entry name" value="HTH-TYPE TRANSCRIPTIONAL REGULATOR"/>
    <property type="match status" value="1"/>
</dbReference>
<gene>
    <name evidence="3" type="ORF">H9800_04030</name>
</gene>
<dbReference type="InterPro" id="IPR010982">
    <property type="entry name" value="Lambda_DNA-bd_dom_sf"/>
</dbReference>
<reference evidence="3" key="2">
    <citation type="submission" date="2021-04" db="EMBL/GenBank/DDBJ databases">
        <authorList>
            <person name="Gilroy R."/>
        </authorList>
    </citation>
    <scope>NUCLEOTIDE SEQUENCE</scope>
    <source>
        <strain evidence="3">ChiHjej8B7-3636</strain>
    </source>
</reference>
<dbReference type="InterPro" id="IPR050807">
    <property type="entry name" value="TransReg_Diox_bact_type"/>
</dbReference>
<sequence>MPDPHSPAAAEVGRRIAAFRAKAGVSARALAESADMDLTNYQRIERGRGNPTISTLLQIAVALEVDVGELVTGLGADDLQNGRLPYGYTELPQRRRSTRIAY</sequence>
<evidence type="ECO:0000313" key="3">
    <source>
        <dbReference type="EMBL" id="HJA04008.1"/>
    </source>
</evidence>